<evidence type="ECO:0000313" key="6">
    <source>
        <dbReference type="Proteomes" id="UP000827092"/>
    </source>
</evidence>
<keyword evidence="3" id="KW-0812">Transmembrane</keyword>
<keyword evidence="2" id="KW-0106">Calcium</keyword>
<reference evidence="5 6" key="1">
    <citation type="journal article" date="2022" name="Nat. Ecol. Evol.">
        <title>A masculinizing supergene underlies an exaggerated male reproductive morph in a spider.</title>
        <authorList>
            <person name="Hendrickx F."/>
            <person name="De Corte Z."/>
            <person name="Sonet G."/>
            <person name="Van Belleghem S.M."/>
            <person name="Kostlbacher S."/>
            <person name="Vangestel C."/>
        </authorList>
    </citation>
    <scope>NUCLEOTIDE SEQUENCE [LARGE SCALE GENOMIC DNA]</scope>
    <source>
        <strain evidence="5">W744_W776</strain>
    </source>
</reference>
<dbReference type="EMBL" id="JAFNEN010000322">
    <property type="protein sequence ID" value="KAG8185848.1"/>
    <property type="molecule type" value="Genomic_DNA"/>
</dbReference>
<name>A0AAV6UQ82_9ARAC</name>
<dbReference type="Pfam" id="PF22540">
    <property type="entry name" value="RET_CRD"/>
    <property type="match status" value="1"/>
</dbReference>
<comment type="caution">
    <text evidence="5">The sequence shown here is derived from an EMBL/GenBank/DDBJ whole genome shotgun (WGS) entry which is preliminary data.</text>
</comment>
<dbReference type="GO" id="GO:0005886">
    <property type="term" value="C:plasma membrane"/>
    <property type="evidence" value="ECO:0007669"/>
    <property type="project" value="TreeGrafter"/>
</dbReference>
<dbReference type="InterPro" id="IPR055162">
    <property type="entry name" value="RET_CRD"/>
</dbReference>
<proteinExistence type="predicted"/>
<dbReference type="AlphaFoldDB" id="A0AAV6UQ82"/>
<organism evidence="5 6">
    <name type="scientific">Oedothorax gibbosus</name>
    <dbReference type="NCBI Taxonomy" id="931172"/>
    <lineage>
        <taxon>Eukaryota</taxon>
        <taxon>Metazoa</taxon>
        <taxon>Ecdysozoa</taxon>
        <taxon>Arthropoda</taxon>
        <taxon>Chelicerata</taxon>
        <taxon>Arachnida</taxon>
        <taxon>Araneae</taxon>
        <taxon>Araneomorphae</taxon>
        <taxon>Entelegynae</taxon>
        <taxon>Araneoidea</taxon>
        <taxon>Linyphiidae</taxon>
        <taxon>Erigoninae</taxon>
        <taxon>Oedothorax</taxon>
    </lineage>
</organism>
<feature type="domain" description="Cadherin" evidence="4">
    <location>
        <begin position="26"/>
        <end position="145"/>
    </location>
</feature>
<dbReference type="GO" id="GO:0005509">
    <property type="term" value="F:calcium ion binding"/>
    <property type="evidence" value="ECO:0007669"/>
    <property type="project" value="UniProtKB-UniRule"/>
</dbReference>
<dbReference type="PANTHER" id="PTHR24028:SF328">
    <property type="entry name" value="CADHERIN-3"/>
    <property type="match status" value="1"/>
</dbReference>
<keyword evidence="3" id="KW-0472">Membrane</keyword>
<dbReference type="PROSITE" id="PS50268">
    <property type="entry name" value="CADHERIN_2"/>
    <property type="match status" value="1"/>
</dbReference>
<evidence type="ECO:0000313" key="5">
    <source>
        <dbReference type="EMBL" id="KAG8185848.1"/>
    </source>
</evidence>
<dbReference type="Proteomes" id="UP000827092">
    <property type="component" value="Unassembled WGS sequence"/>
</dbReference>
<evidence type="ECO:0000256" key="3">
    <source>
        <dbReference type="SAM" id="Phobius"/>
    </source>
</evidence>
<evidence type="ECO:0000259" key="4">
    <source>
        <dbReference type="PROSITE" id="PS50268"/>
    </source>
</evidence>
<protein>
    <recommendedName>
        <fullName evidence="4">Cadherin domain-containing protein</fullName>
    </recommendedName>
</protein>
<keyword evidence="1" id="KW-0325">Glycoprotein</keyword>
<keyword evidence="3" id="KW-1133">Transmembrane helix</keyword>
<sequence length="710" mass="77976">MEMINTVYIVFLISVVVKGGYALMLTQSSTSLKLPYDFPVGATIYRLQPLDEKSGLAFIGKVHYHLLQSLAIPIKSKAGRELFNVDENTGSVMLVPHRKLSIAEFRGSVFALEIAAVCLDEPSEDPARVTVFIAVTEDNFAQPDCKPREEICFSNSGVVHYKVPENVHRGVFLGTLKPESYVRLCPDAVMKYAFETIDTSLTLTENGDLRTNQPFDHEDTSLHEWNVSCTISSNHETGVFGANLKLFVMDVDDNGPYIQNSTKTNLELDVSDIVPGKALPVQLTVLDADSPSVNKITVHLRDPLGIFHTRQPVTFRGVNGDHMLVNTALVPKVKFHFPDFSYNVTVTFNDTSLINKTKNDDIVFHVTIFNRTGSSPKKPVPPKELEVVANVFRHSSLHTRVVQPMDVQPHEGYFFRLARDSNPGVSATRIFDVTPATGIVFVQDEWALSRTTAKTFRLEVVWRNRDVTDRRCVVVVRVMGSGDSSSDCGVHQSSPCSVHGTAEACTSSCGRGASGGHCQWRSQASPTLVSEYATCSPDLLTCPDGRCDELERLDPLLCPQDCAGNVQGEAVPLASGKGVGKSAAPCTCAVPNTCVCIQSYTSQKVPKRMAVTESEDLLNIESQLLKPHETWNGCDFQCTTIIIAVSLVVIGLISIAVFLVFHQYKNTSKSDGFPSARTPLNSSGCHFGNDIQEHTLHQTLSRETSLEFSN</sequence>
<gene>
    <name evidence="5" type="ORF">JTE90_004390</name>
</gene>
<evidence type="ECO:0000256" key="2">
    <source>
        <dbReference type="PROSITE-ProRule" id="PRU00043"/>
    </source>
</evidence>
<dbReference type="InterPro" id="IPR002126">
    <property type="entry name" value="Cadherin-like_dom"/>
</dbReference>
<evidence type="ECO:0000256" key="1">
    <source>
        <dbReference type="ARBA" id="ARBA00023180"/>
    </source>
</evidence>
<dbReference type="PANTHER" id="PTHR24028">
    <property type="entry name" value="CADHERIN-87A"/>
    <property type="match status" value="1"/>
</dbReference>
<dbReference type="Gene3D" id="2.60.40.60">
    <property type="entry name" value="Cadherins"/>
    <property type="match status" value="1"/>
</dbReference>
<feature type="transmembrane region" description="Helical" evidence="3">
    <location>
        <begin position="641"/>
        <end position="661"/>
    </location>
</feature>
<accession>A0AAV6UQ82</accession>
<dbReference type="InterPro" id="IPR050174">
    <property type="entry name" value="Protocadherin/Cadherin-CA"/>
</dbReference>
<keyword evidence="6" id="KW-1185">Reference proteome</keyword>
<dbReference type="PRINTS" id="PR00205">
    <property type="entry name" value="CADHERIN"/>
</dbReference>
<dbReference type="GO" id="GO:0007156">
    <property type="term" value="P:homophilic cell adhesion via plasma membrane adhesion molecules"/>
    <property type="evidence" value="ECO:0007669"/>
    <property type="project" value="InterPro"/>
</dbReference>